<proteinExistence type="predicted"/>
<comment type="caution">
    <text evidence="1">The sequence shown here is derived from an EMBL/GenBank/DDBJ whole genome shotgun (WGS) entry which is preliminary data.</text>
</comment>
<organism evidence="1 2">
    <name type="scientific">Actinomycetospora corticicola</name>
    <dbReference type="NCBI Taxonomy" id="663602"/>
    <lineage>
        <taxon>Bacteria</taxon>
        <taxon>Bacillati</taxon>
        <taxon>Actinomycetota</taxon>
        <taxon>Actinomycetes</taxon>
        <taxon>Pseudonocardiales</taxon>
        <taxon>Pseudonocardiaceae</taxon>
        <taxon>Actinomycetospora</taxon>
    </lineage>
</organism>
<dbReference type="EMBL" id="JACCBN010000001">
    <property type="protein sequence ID" value="NYD37478.1"/>
    <property type="molecule type" value="Genomic_DNA"/>
</dbReference>
<gene>
    <name evidence="1" type="ORF">BJ983_003580</name>
</gene>
<dbReference type="RefSeq" id="WP_179795031.1">
    <property type="nucleotide sequence ID" value="NZ_BAABHP010000025.1"/>
</dbReference>
<dbReference type="AlphaFoldDB" id="A0A7Y9J6P6"/>
<evidence type="ECO:0000313" key="1">
    <source>
        <dbReference type="EMBL" id="NYD37478.1"/>
    </source>
</evidence>
<sequence>MEGPSELEPLLQRDVDQCDLSVPFFTAEHFVVIAFDPQTGELDSYGPYDARTAAAERSRRRAAFDDGDLEDVLVVVAP</sequence>
<dbReference type="Proteomes" id="UP000535890">
    <property type="component" value="Unassembled WGS sequence"/>
</dbReference>
<reference evidence="1 2" key="1">
    <citation type="submission" date="2020-07" db="EMBL/GenBank/DDBJ databases">
        <title>Sequencing the genomes of 1000 actinobacteria strains.</title>
        <authorList>
            <person name="Klenk H.-P."/>
        </authorList>
    </citation>
    <scope>NUCLEOTIDE SEQUENCE [LARGE SCALE GENOMIC DNA]</scope>
    <source>
        <strain evidence="1 2">DSM 45772</strain>
    </source>
</reference>
<accession>A0A7Y9J6P6</accession>
<keyword evidence="2" id="KW-1185">Reference proteome</keyword>
<evidence type="ECO:0000313" key="2">
    <source>
        <dbReference type="Proteomes" id="UP000535890"/>
    </source>
</evidence>
<protein>
    <submittedName>
        <fullName evidence="1">Uncharacterized protein</fullName>
    </submittedName>
</protein>
<name>A0A7Y9J6P6_9PSEU</name>